<dbReference type="GO" id="GO:0001671">
    <property type="term" value="F:ATPase activator activity"/>
    <property type="evidence" value="ECO:0007669"/>
    <property type="project" value="InterPro"/>
</dbReference>
<dbReference type="SMART" id="SM00271">
    <property type="entry name" value="DnaJ"/>
    <property type="match status" value="1"/>
</dbReference>
<dbReference type="NCBIfam" id="NF002935">
    <property type="entry name" value="PRK03578.1"/>
    <property type="match status" value="1"/>
</dbReference>
<sequence>MDFNTDHFSLLGLPREFRVDAVLLDRRYLEMQSQVHPDRFARAGEADRRLSLQWATRVNEAYQTLKQPLARAQYLLHLAAHDIGSDNNALMPADFLVDQMEWREAVEEARAAGEQHELEHLHHRLKREMLDRYDELAVLLDDRHDLDLAADRVRRMMFFDKLLADIDDAMAECEE</sequence>
<organism evidence="6">
    <name type="scientific">Accumulibacter regalis</name>
    <dbReference type="NCBI Taxonomy" id="522306"/>
    <lineage>
        <taxon>Bacteria</taxon>
        <taxon>Pseudomonadati</taxon>
        <taxon>Pseudomonadota</taxon>
        <taxon>Betaproteobacteria</taxon>
        <taxon>Candidatus Accumulibacter</taxon>
    </lineage>
</organism>
<name>C7RMV3_ACCRE</name>
<dbReference type="InterPro" id="IPR036869">
    <property type="entry name" value="J_dom_sf"/>
</dbReference>
<proteinExistence type="inferred from homology"/>
<dbReference type="AlphaFoldDB" id="C7RMV3"/>
<evidence type="ECO:0000256" key="3">
    <source>
        <dbReference type="ARBA" id="ARBA00025596"/>
    </source>
</evidence>
<dbReference type="GO" id="GO:0006457">
    <property type="term" value="P:protein folding"/>
    <property type="evidence" value="ECO:0007669"/>
    <property type="project" value="UniProtKB-UniRule"/>
</dbReference>
<evidence type="ECO:0000256" key="4">
    <source>
        <dbReference type="HAMAP-Rule" id="MF_00682"/>
    </source>
</evidence>
<dbReference type="eggNOG" id="COG1076">
    <property type="taxonomic scope" value="Bacteria"/>
</dbReference>
<dbReference type="InterPro" id="IPR036386">
    <property type="entry name" value="HscB_C_sf"/>
</dbReference>
<dbReference type="InterPro" id="IPR009073">
    <property type="entry name" value="HscB_oligo_C"/>
</dbReference>
<comment type="subunit">
    <text evidence="4">Interacts with HscA and stimulates its ATPase activity.</text>
</comment>
<gene>
    <name evidence="4" type="primary">hscB</name>
    <name evidence="6" type="ordered locus">CAP2UW1_2024</name>
</gene>
<dbReference type="HAMAP" id="MF_00682">
    <property type="entry name" value="HscB"/>
    <property type="match status" value="1"/>
</dbReference>
<comment type="similarity">
    <text evidence="1 4">Belongs to the HscB family.</text>
</comment>
<dbReference type="GO" id="GO:0051259">
    <property type="term" value="P:protein complex oligomerization"/>
    <property type="evidence" value="ECO:0007669"/>
    <property type="project" value="InterPro"/>
</dbReference>
<dbReference type="SUPFAM" id="SSF46565">
    <property type="entry name" value="Chaperone J-domain"/>
    <property type="match status" value="1"/>
</dbReference>
<dbReference type="PANTHER" id="PTHR14021:SF15">
    <property type="entry name" value="IRON-SULFUR CLUSTER CO-CHAPERONE PROTEIN HSCB"/>
    <property type="match status" value="1"/>
</dbReference>
<dbReference type="EMBL" id="CP001715">
    <property type="protein sequence ID" value="ACV35320.1"/>
    <property type="molecule type" value="Genomic_DNA"/>
</dbReference>
<dbReference type="Gene3D" id="1.20.1280.20">
    <property type="entry name" value="HscB, C-terminal domain"/>
    <property type="match status" value="1"/>
</dbReference>
<reference evidence="6" key="2">
    <citation type="submission" date="2009-09" db="EMBL/GenBank/DDBJ databases">
        <title>Complete sequence of chromosome of Candidatus Accumulibacter phosphatis clade IIA str. UW-1.</title>
        <authorList>
            <consortium name="US DOE Joint Genome Institute"/>
            <person name="Martin H.G."/>
            <person name="Ivanova N."/>
            <person name="Kunin V."/>
            <person name="Warnecke F."/>
            <person name="Barry K."/>
            <person name="He S."/>
            <person name="Salamov A."/>
            <person name="Szeto E."/>
            <person name="Dalin E."/>
            <person name="Pangilinan J.L."/>
            <person name="Lapidus A."/>
            <person name="Lowry S."/>
            <person name="Kyrpides N.C."/>
            <person name="McMahon K.D."/>
            <person name="Hugenholtz P."/>
        </authorList>
    </citation>
    <scope>NUCLEOTIDE SEQUENCE [LARGE SCALE GENOMIC DNA]</scope>
    <source>
        <strain evidence="6">UW-1</strain>
    </source>
</reference>
<dbReference type="HOGENOM" id="CLU_068529_2_1_4"/>
<dbReference type="InterPro" id="IPR001623">
    <property type="entry name" value="DnaJ_domain"/>
</dbReference>
<dbReference type="PROSITE" id="PS50076">
    <property type="entry name" value="DNAJ_2"/>
    <property type="match status" value="1"/>
</dbReference>
<dbReference type="STRING" id="522306.CAP2UW1_2024"/>
<evidence type="ECO:0000313" key="6">
    <source>
        <dbReference type="EMBL" id="ACV35320.1"/>
    </source>
</evidence>
<evidence type="ECO:0000256" key="1">
    <source>
        <dbReference type="ARBA" id="ARBA00010476"/>
    </source>
</evidence>
<dbReference type="CDD" id="cd06257">
    <property type="entry name" value="DnaJ"/>
    <property type="match status" value="1"/>
</dbReference>
<dbReference type="GO" id="GO:0044571">
    <property type="term" value="P:[2Fe-2S] cluster assembly"/>
    <property type="evidence" value="ECO:0007669"/>
    <property type="project" value="InterPro"/>
</dbReference>
<dbReference type="PANTHER" id="PTHR14021">
    <property type="entry name" value="IRON-SULFUR CLUSTER CO-CHAPERONE PROTEIN HSCB"/>
    <property type="match status" value="1"/>
</dbReference>
<evidence type="ECO:0000259" key="5">
    <source>
        <dbReference type="PROSITE" id="PS50076"/>
    </source>
</evidence>
<dbReference type="OrthoDB" id="287587at2"/>
<accession>C7RMV3</accession>
<dbReference type="Gene3D" id="1.10.287.110">
    <property type="entry name" value="DnaJ domain"/>
    <property type="match status" value="1"/>
</dbReference>
<dbReference type="SUPFAM" id="SSF47144">
    <property type="entry name" value="HSC20 (HSCB), C-terminal oligomerisation domain"/>
    <property type="match status" value="1"/>
</dbReference>
<feature type="domain" description="J" evidence="5">
    <location>
        <begin position="6"/>
        <end position="78"/>
    </location>
</feature>
<evidence type="ECO:0000256" key="2">
    <source>
        <dbReference type="ARBA" id="ARBA00023186"/>
    </source>
</evidence>
<dbReference type="KEGG" id="app:CAP2UW1_2024"/>
<dbReference type="InterPro" id="IPR004640">
    <property type="entry name" value="HscB"/>
</dbReference>
<protein>
    <recommendedName>
        <fullName evidence="4">Co-chaperone protein HscB homolog</fullName>
    </recommendedName>
</protein>
<dbReference type="GO" id="GO:1990230">
    <property type="term" value="C:iron-sulfur cluster transfer complex"/>
    <property type="evidence" value="ECO:0007669"/>
    <property type="project" value="TreeGrafter"/>
</dbReference>
<dbReference type="Pfam" id="PF07743">
    <property type="entry name" value="HSCB_C"/>
    <property type="match status" value="1"/>
</dbReference>
<dbReference type="NCBIfam" id="TIGR00714">
    <property type="entry name" value="hscB"/>
    <property type="match status" value="1"/>
</dbReference>
<reference evidence="6" key="1">
    <citation type="submission" date="2009-08" db="EMBL/GenBank/DDBJ databases">
        <authorList>
            <consortium name="US DOE Joint Genome Institute"/>
            <person name="Lucas S."/>
            <person name="Copeland A."/>
            <person name="Lapidus A."/>
            <person name="Glavina del Rio T."/>
            <person name="Dalin E."/>
            <person name="Tice H."/>
            <person name="Bruce D."/>
            <person name="Barry K."/>
            <person name="Pitluck S."/>
            <person name="Lowry S."/>
            <person name="Larimer F."/>
            <person name="Land M."/>
            <person name="Hauser L."/>
            <person name="Kyrpides N."/>
            <person name="Ivanova N."/>
            <person name="McMahon K.D."/>
            <person name="Hugenholtz P."/>
        </authorList>
    </citation>
    <scope>NUCLEOTIDE SEQUENCE</scope>
    <source>
        <strain evidence="6">UW-1</strain>
    </source>
</reference>
<dbReference type="GO" id="GO:0051087">
    <property type="term" value="F:protein-folding chaperone binding"/>
    <property type="evidence" value="ECO:0007669"/>
    <property type="project" value="InterPro"/>
</dbReference>
<comment type="function">
    <text evidence="3 4">Co-chaperone involved in the maturation of iron-sulfur cluster-containing proteins. Seems to help targeting proteins to be folded toward HscA.</text>
</comment>
<keyword evidence="2 4" id="KW-0143">Chaperone</keyword>